<name>L7TR00_9CAUD</name>
<organism evidence="1 2">
    <name type="scientific">Rhizobium phage RHEph01</name>
    <dbReference type="NCBI Taxonomy" id="1220601"/>
    <lineage>
        <taxon>Viruses</taxon>
        <taxon>Duplodnaviria</taxon>
        <taxon>Heunggongvirae</taxon>
        <taxon>Uroviricota</taxon>
        <taxon>Caudoviricetes</taxon>
        <taxon>Autographivirales</taxon>
        <taxon>Paadamvirus</taxon>
        <taxon>Paadamvirus RHEph01</taxon>
    </lineage>
</organism>
<accession>L7TR00</accession>
<proteinExistence type="predicted"/>
<evidence type="ECO:0000313" key="2">
    <source>
        <dbReference type="Proteomes" id="UP000011149"/>
    </source>
</evidence>
<dbReference type="Proteomes" id="UP000011149">
    <property type="component" value="Segment"/>
</dbReference>
<gene>
    <name evidence="1" type="ORF">RHEph01_gp056</name>
</gene>
<protein>
    <submittedName>
        <fullName evidence="1">Uncharacterized protein</fullName>
    </submittedName>
</protein>
<dbReference type="EMBL" id="JX483873">
    <property type="protein sequence ID" value="AGC35566.1"/>
    <property type="molecule type" value="Genomic_DNA"/>
</dbReference>
<evidence type="ECO:0000313" key="1">
    <source>
        <dbReference type="EMBL" id="AGC35566.1"/>
    </source>
</evidence>
<keyword evidence="2" id="KW-1185">Reference proteome</keyword>
<sequence>MAHFVANILKAERAAYRLEDWNIVPVASPEEGEAIVTAVKLASSSGMEGVRSHISKASTALTAGDYAGSVRESIHAVEAVAFKKTGQTGSFAAALKALNKTEPMHEAFRIALDKLYGYTSNEPGVRHSLLDQGDASVTERDALFMLGICASFVTYLLRGKDAHPA</sequence>
<reference evidence="1 2" key="1">
    <citation type="journal article" date="2013" name="Appl. Environ. Microbiol.">
        <title>Narrow Host-Range Bacteriophages that Infect Rhizobium etli associate with Distinct Genomic Types.</title>
        <authorList>
            <person name="Santamaria R.I."/>
            <person name="Bustos P."/>
            <person name="Sepulveda-Robles O."/>
            <person name="Lozano L."/>
            <person name="Rodriguez C."/>
            <person name="Fernandez J.L."/>
            <person name="Juarez S."/>
            <person name="Kameyama L."/>
            <person name="Guarneros G."/>
            <person name="Davila G."/>
            <person name="Gonzalez V."/>
        </authorList>
    </citation>
    <scope>NUCLEOTIDE SEQUENCE [LARGE SCALE GENOMIC DNA]</scope>
</reference>